<keyword evidence="2" id="KW-1185">Reference proteome</keyword>
<name>A0ABU8GWL3_9ACTN</name>
<dbReference type="Proteomes" id="UP001365781">
    <property type="component" value="Unassembled WGS sequence"/>
</dbReference>
<feature type="non-terminal residue" evidence="1">
    <location>
        <position position="1"/>
    </location>
</feature>
<sequence length="85" mass="8851">GAEAQARPLLDAARTGPALSARDALWLAALDHWVAGDGDATIAAFADLHAADPADLTALKLLQYHLFNRGEFAAMLRAALASQAV</sequence>
<dbReference type="RefSeq" id="WP_336559261.1">
    <property type="nucleotide sequence ID" value="NZ_JBBAYM010000585.1"/>
</dbReference>
<evidence type="ECO:0000313" key="2">
    <source>
        <dbReference type="Proteomes" id="UP001365781"/>
    </source>
</evidence>
<feature type="non-terminal residue" evidence="1">
    <location>
        <position position="85"/>
    </location>
</feature>
<accession>A0ABU8GWL3</accession>
<proteinExistence type="predicted"/>
<evidence type="ECO:0000313" key="1">
    <source>
        <dbReference type="EMBL" id="MEI5617404.1"/>
    </source>
</evidence>
<organism evidence="1 2">
    <name type="scientific">Streptomyces brasiliscabiei</name>
    <dbReference type="NCBI Taxonomy" id="2736302"/>
    <lineage>
        <taxon>Bacteria</taxon>
        <taxon>Bacillati</taxon>
        <taxon>Actinomycetota</taxon>
        <taxon>Actinomycetes</taxon>
        <taxon>Kitasatosporales</taxon>
        <taxon>Streptomycetaceae</taxon>
        <taxon>Streptomyces</taxon>
    </lineage>
</organism>
<dbReference type="EMBL" id="JBBAYM010000585">
    <property type="protein sequence ID" value="MEI5617404.1"/>
    <property type="molecule type" value="Genomic_DNA"/>
</dbReference>
<protein>
    <submittedName>
        <fullName evidence="1">Uncharacterized protein</fullName>
    </submittedName>
</protein>
<comment type="caution">
    <text evidence="1">The sequence shown here is derived from an EMBL/GenBank/DDBJ whole genome shotgun (WGS) entry which is preliminary data.</text>
</comment>
<reference evidence="1 2" key="1">
    <citation type="submission" date="2024-03" db="EMBL/GenBank/DDBJ databases">
        <title>First Report of Pectobacterium brasiliscabiei causing potato scab in china.</title>
        <authorList>
            <person name="Handique U."/>
        </authorList>
    </citation>
    <scope>NUCLEOTIDE SEQUENCE [LARGE SCALE GENOMIC DNA]</scope>
    <source>
        <strain evidence="1 2">ZRIMU1503</strain>
    </source>
</reference>
<gene>
    <name evidence="1" type="ORF">WB403_50810</name>
</gene>